<comment type="subcellular location">
    <subcellularLocation>
        <location evidence="1">Cytoplasm</location>
    </subcellularLocation>
</comment>
<keyword evidence="2" id="KW-0963">Cytoplasm</keyword>
<dbReference type="GO" id="GO:0006950">
    <property type="term" value="P:response to stress"/>
    <property type="evidence" value="ECO:0007669"/>
    <property type="project" value="TreeGrafter"/>
</dbReference>
<dbReference type="PROSITE" id="PS50995">
    <property type="entry name" value="HTH_MARR_2"/>
    <property type="match status" value="1"/>
</dbReference>
<dbReference type="GO" id="GO:0003700">
    <property type="term" value="F:DNA-binding transcription factor activity"/>
    <property type="evidence" value="ECO:0007669"/>
    <property type="project" value="InterPro"/>
</dbReference>
<dbReference type="Pfam" id="PF22381">
    <property type="entry name" value="Staph_reg_Sar_Rot"/>
    <property type="match status" value="1"/>
</dbReference>
<dbReference type="InterPro" id="IPR036388">
    <property type="entry name" value="WH-like_DNA-bd_sf"/>
</dbReference>
<dbReference type="SMART" id="SM00347">
    <property type="entry name" value="HTH_MARR"/>
    <property type="match status" value="1"/>
</dbReference>
<evidence type="ECO:0000259" key="6">
    <source>
        <dbReference type="PROSITE" id="PS50995"/>
    </source>
</evidence>
<keyword evidence="5" id="KW-0804">Transcription</keyword>
<evidence type="ECO:0000256" key="4">
    <source>
        <dbReference type="ARBA" id="ARBA00023125"/>
    </source>
</evidence>
<dbReference type="PANTHER" id="PTHR33164:SF5">
    <property type="entry name" value="ORGANIC HYDROPEROXIDE RESISTANCE TRANSCRIPTIONAL REGULATOR"/>
    <property type="match status" value="1"/>
</dbReference>
<accession>A0A238UUQ9</accession>
<sequence length="151" mass="16830">MGSVDNGPVSEPISLRLNDQLCFALYSASRAVTSAYRPLLEELGLTYPQYLAMLVLWERDSLPVKELGAALRLDYGTLSPLLKRLETSELVRRERSPEDERSVLVSLTPRGRDLRDRAACVPGSMGRTLGMTAQDADHLRGLLRELAERFA</sequence>
<dbReference type="InterPro" id="IPR055166">
    <property type="entry name" value="Transc_reg_Sar_Rot_HTH"/>
</dbReference>
<organism evidence="7 8">
    <name type="scientific">Actinoplanes regularis</name>
    <dbReference type="NCBI Taxonomy" id="52697"/>
    <lineage>
        <taxon>Bacteria</taxon>
        <taxon>Bacillati</taxon>
        <taxon>Actinomycetota</taxon>
        <taxon>Actinomycetes</taxon>
        <taxon>Micromonosporales</taxon>
        <taxon>Micromonosporaceae</taxon>
        <taxon>Actinoplanes</taxon>
    </lineage>
</organism>
<dbReference type="PRINTS" id="PR00598">
    <property type="entry name" value="HTHMARR"/>
</dbReference>
<dbReference type="EMBL" id="FZNR01000001">
    <property type="protein sequence ID" value="SNR25940.1"/>
    <property type="molecule type" value="Genomic_DNA"/>
</dbReference>
<dbReference type="SUPFAM" id="SSF46785">
    <property type="entry name" value="Winged helix' DNA-binding domain"/>
    <property type="match status" value="1"/>
</dbReference>
<dbReference type="Proteomes" id="UP000198415">
    <property type="component" value="Unassembled WGS sequence"/>
</dbReference>
<feature type="domain" description="HTH marR-type" evidence="6">
    <location>
        <begin position="18"/>
        <end position="148"/>
    </location>
</feature>
<reference evidence="7 8" key="1">
    <citation type="submission" date="2017-06" db="EMBL/GenBank/DDBJ databases">
        <authorList>
            <person name="Kim H.J."/>
            <person name="Triplett B.A."/>
        </authorList>
    </citation>
    <scope>NUCLEOTIDE SEQUENCE [LARGE SCALE GENOMIC DNA]</scope>
    <source>
        <strain evidence="7 8">DSM 43151</strain>
    </source>
</reference>
<evidence type="ECO:0000256" key="5">
    <source>
        <dbReference type="ARBA" id="ARBA00023163"/>
    </source>
</evidence>
<proteinExistence type="predicted"/>
<evidence type="ECO:0000256" key="3">
    <source>
        <dbReference type="ARBA" id="ARBA00023015"/>
    </source>
</evidence>
<protein>
    <submittedName>
        <fullName evidence="7">DNA-binding transcriptional regulator, MarR family</fullName>
    </submittedName>
</protein>
<keyword evidence="8" id="KW-1185">Reference proteome</keyword>
<evidence type="ECO:0000256" key="2">
    <source>
        <dbReference type="ARBA" id="ARBA00022490"/>
    </source>
</evidence>
<dbReference type="InterPro" id="IPR000835">
    <property type="entry name" value="HTH_MarR-typ"/>
</dbReference>
<dbReference type="GO" id="GO:0005737">
    <property type="term" value="C:cytoplasm"/>
    <property type="evidence" value="ECO:0007669"/>
    <property type="project" value="UniProtKB-SubCell"/>
</dbReference>
<dbReference type="PANTHER" id="PTHR33164">
    <property type="entry name" value="TRANSCRIPTIONAL REGULATOR, MARR FAMILY"/>
    <property type="match status" value="1"/>
</dbReference>
<dbReference type="InterPro" id="IPR036390">
    <property type="entry name" value="WH_DNA-bd_sf"/>
</dbReference>
<evidence type="ECO:0000313" key="8">
    <source>
        <dbReference type="Proteomes" id="UP000198415"/>
    </source>
</evidence>
<gene>
    <name evidence="7" type="ORF">SAMN06264365_101206</name>
</gene>
<evidence type="ECO:0000313" key="7">
    <source>
        <dbReference type="EMBL" id="SNR25940.1"/>
    </source>
</evidence>
<dbReference type="Gene3D" id="1.10.10.10">
    <property type="entry name" value="Winged helix-like DNA-binding domain superfamily/Winged helix DNA-binding domain"/>
    <property type="match status" value="1"/>
</dbReference>
<dbReference type="OrthoDB" id="9806864at2"/>
<name>A0A238UUQ9_9ACTN</name>
<dbReference type="AlphaFoldDB" id="A0A238UUQ9"/>
<dbReference type="FunFam" id="1.10.10.10:FF:000163">
    <property type="entry name" value="MarR family transcriptional regulator"/>
    <property type="match status" value="1"/>
</dbReference>
<evidence type="ECO:0000256" key="1">
    <source>
        <dbReference type="ARBA" id="ARBA00004496"/>
    </source>
</evidence>
<dbReference type="GO" id="GO:0003677">
    <property type="term" value="F:DNA binding"/>
    <property type="evidence" value="ECO:0007669"/>
    <property type="project" value="UniProtKB-KW"/>
</dbReference>
<keyword evidence="3" id="KW-0805">Transcription regulation</keyword>
<dbReference type="InterPro" id="IPR039422">
    <property type="entry name" value="MarR/SlyA-like"/>
</dbReference>
<keyword evidence="4 7" id="KW-0238">DNA-binding</keyword>